<accession>A0A5C7W033</accession>
<keyword evidence="1" id="KW-0732">Signal</keyword>
<feature type="chain" id="PRO_5022772749" evidence="1">
    <location>
        <begin position="23"/>
        <end position="293"/>
    </location>
</feature>
<dbReference type="AlphaFoldDB" id="A0A5C7W033"/>
<organism evidence="2 3">
    <name type="scientific">Aquipseudomonas alcaligenes</name>
    <name type="common">Pseudomonas alcaligenes</name>
    <dbReference type="NCBI Taxonomy" id="43263"/>
    <lineage>
        <taxon>Bacteria</taxon>
        <taxon>Pseudomonadati</taxon>
        <taxon>Pseudomonadota</taxon>
        <taxon>Gammaproteobacteria</taxon>
        <taxon>Pseudomonadales</taxon>
        <taxon>Pseudomonadaceae</taxon>
        <taxon>Aquipseudomonas</taxon>
    </lineage>
</organism>
<dbReference type="EMBL" id="SSFO01000197">
    <property type="protein sequence ID" value="TXI31211.1"/>
    <property type="molecule type" value="Genomic_DNA"/>
</dbReference>
<feature type="signal peptide" evidence="1">
    <location>
        <begin position="1"/>
        <end position="22"/>
    </location>
</feature>
<evidence type="ECO:0000256" key="1">
    <source>
        <dbReference type="SAM" id="SignalP"/>
    </source>
</evidence>
<comment type="caution">
    <text evidence="2">The sequence shown here is derived from an EMBL/GenBank/DDBJ whole genome shotgun (WGS) entry which is preliminary data.</text>
</comment>
<dbReference type="Pfam" id="PF11453">
    <property type="entry name" value="DUF2950"/>
    <property type="match status" value="1"/>
</dbReference>
<name>A0A5C7W033_AQUAC</name>
<reference evidence="2 3" key="1">
    <citation type="submission" date="2018-09" db="EMBL/GenBank/DDBJ databases">
        <title>Metagenome Assembled Genomes from an Advanced Water Purification Facility.</title>
        <authorList>
            <person name="Stamps B.W."/>
            <person name="Spear J.R."/>
        </authorList>
    </citation>
    <scope>NUCLEOTIDE SEQUENCE [LARGE SCALE GENOMIC DNA]</scope>
    <source>
        <strain evidence="2">Bin_52_1</strain>
    </source>
</reference>
<dbReference type="Proteomes" id="UP000321110">
    <property type="component" value="Unassembled WGS sequence"/>
</dbReference>
<evidence type="ECO:0000313" key="2">
    <source>
        <dbReference type="EMBL" id="TXI31211.1"/>
    </source>
</evidence>
<evidence type="ECO:0000313" key="3">
    <source>
        <dbReference type="Proteomes" id="UP000321110"/>
    </source>
</evidence>
<proteinExistence type="predicted"/>
<dbReference type="InterPro" id="IPR021556">
    <property type="entry name" value="DUF2950"/>
</dbReference>
<protein>
    <submittedName>
        <fullName evidence="2">DUF2950 domain-containing protein</fullName>
    </submittedName>
</protein>
<sequence length="293" mass="32653">MNAALRTMLVALLALSTQNVQAQQAFPTPDEAAKAFVAALGTERADAERLAALLGQDWRSYIPQQGGEREDVEAFLALYRERPEIRPEARHRSRLLVGNIGWELPLPLVRGRHGWFFDTRAGGETIRLRRIGRNELATLQAVRAYHDAQMDYAEVDRDGDGVLEYARKFTSSDGQHDGLYWAEEAGEDESPLGPLFGDELPDGDWHGYRYRILDAQGPSAPGGAYSYVLGENMSRGFALIAWPVDYGDTGVMSFMISHEGAVFEKDLGPEGERQALTMTRFDPDSSWQEATEE</sequence>
<gene>
    <name evidence="2" type="ORF">E6Q69_11925</name>
</gene>